<dbReference type="GO" id="GO:0035556">
    <property type="term" value="P:intracellular signal transduction"/>
    <property type="evidence" value="ECO:0007669"/>
    <property type="project" value="InterPro"/>
</dbReference>
<dbReference type="CDD" id="cd07302">
    <property type="entry name" value="CHD"/>
    <property type="match status" value="1"/>
</dbReference>
<accession>A0A0P1E3I0</accession>
<dbReference type="GO" id="GO:0006171">
    <property type="term" value="P:cAMP biosynthetic process"/>
    <property type="evidence" value="ECO:0007669"/>
    <property type="project" value="TreeGrafter"/>
</dbReference>
<evidence type="ECO:0000313" key="4">
    <source>
        <dbReference type="Proteomes" id="UP000050786"/>
    </source>
</evidence>
<dbReference type="Gene3D" id="1.25.40.10">
    <property type="entry name" value="Tetratricopeptide repeat domain"/>
    <property type="match status" value="1"/>
</dbReference>
<reference evidence="4" key="1">
    <citation type="submission" date="2015-09" db="EMBL/GenBank/DDBJ databases">
        <authorList>
            <person name="Rodrigo-Torres L."/>
            <person name="Arahal D.R."/>
        </authorList>
    </citation>
    <scope>NUCLEOTIDE SEQUENCE [LARGE SCALE GENOMIC DNA]</scope>
    <source>
        <strain evidence="4">CECT 4293</strain>
    </source>
</reference>
<sequence>MERKLVAILAADVVGYSRMMRDDEEATLATLAICRTIIDGLVESAGGRIFGSAGDSVLAEFHSSVAAVRTALKIQHRLTTQNAELPENSQMIFRIGVNLGEVVSDGDNLLGDGVNVAARLEASAPPSGICISRQVAEQVAGKLDEEFASAGLKKLKNIPTPLEVFVWPTTAARSIRTRPKYGRWTTAIAVVATLAIAAFWYSHTLPSASKLPTGARIALMPFKNLSAEPGDTYFSDGLSRDINALLARFSNLFVIAPEAMLTFRDDTGCENLREKLGADFILRGTVQRSTDQLRVTTTLTDANSCRQLTSPGPFDVDLNAERLLEVQLDIARKVASAIGSSDAPLFKTAIAQEIRNKAPDSLDAYECVFLSFWFYQTFTIEDHRIARDCLLRTVDAEPDYSLAWSRLAYNYLESKKRQMDTHPDWSEQARRAANKALEADLDNPDAYYALAIHSRMVGESTDIFRNYAQRAIELNPNDSWILADLGIFLAYSGEWEAGEAWITRARELNPQLHPGYGNAFHLHAIVRGDYDEALAVIAGMGGARRPMNMASTAAALALNGELDAARDLANELRKDFPDAVKDPLAPFRARDMPKDLIDKLQNGLKLAGLDV</sequence>
<dbReference type="GO" id="GO:0004016">
    <property type="term" value="F:adenylate cyclase activity"/>
    <property type="evidence" value="ECO:0007669"/>
    <property type="project" value="UniProtKB-ARBA"/>
</dbReference>
<dbReference type="InterPro" id="IPR050697">
    <property type="entry name" value="Adenylyl/Guanylyl_Cyclase_3/4"/>
</dbReference>
<dbReference type="SUPFAM" id="SSF55073">
    <property type="entry name" value="Nucleotide cyclase"/>
    <property type="match status" value="1"/>
</dbReference>
<protein>
    <submittedName>
        <fullName evidence="3">Type IV pilus biogenesis/stability protein PilW</fullName>
    </submittedName>
</protein>
<feature type="transmembrane region" description="Helical" evidence="1">
    <location>
        <begin position="181"/>
        <end position="201"/>
    </location>
</feature>
<dbReference type="Gene3D" id="3.40.50.10070">
    <property type="entry name" value="TolB, N-terminal domain"/>
    <property type="match status" value="1"/>
</dbReference>
<dbReference type="Pfam" id="PF00211">
    <property type="entry name" value="Guanylate_cyc"/>
    <property type="match status" value="1"/>
</dbReference>
<keyword evidence="1" id="KW-1133">Transmembrane helix</keyword>
<dbReference type="InterPro" id="IPR001054">
    <property type="entry name" value="A/G_cyclase"/>
</dbReference>
<dbReference type="Gene3D" id="3.30.70.1230">
    <property type="entry name" value="Nucleotide cyclase"/>
    <property type="match status" value="1"/>
</dbReference>
<dbReference type="InterPro" id="IPR029787">
    <property type="entry name" value="Nucleotide_cyclase"/>
</dbReference>
<keyword evidence="1" id="KW-0472">Membrane</keyword>
<dbReference type="Proteomes" id="UP000050786">
    <property type="component" value="Unassembled WGS sequence"/>
</dbReference>
<feature type="domain" description="Guanylate cyclase" evidence="2">
    <location>
        <begin position="7"/>
        <end position="121"/>
    </location>
</feature>
<proteinExistence type="predicted"/>
<organism evidence="3 4">
    <name type="scientific">Ruegeria atlantica</name>
    <dbReference type="NCBI Taxonomy" id="81569"/>
    <lineage>
        <taxon>Bacteria</taxon>
        <taxon>Pseudomonadati</taxon>
        <taxon>Pseudomonadota</taxon>
        <taxon>Alphaproteobacteria</taxon>
        <taxon>Rhodobacterales</taxon>
        <taxon>Roseobacteraceae</taxon>
        <taxon>Ruegeria</taxon>
    </lineage>
</organism>
<dbReference type="InterPro" id="IPR011990">
    <property type="entry name" value="TPR-like_helical_dom_sf"/>
</dbReference>
<evidence type="ECO:0000259" key="2">
    <source>
        <dbReference type="PROSITE" id="PS50125"/>
    </source>
</evidence>
<keyword evidence="4" id="KW-1185">Reference proteome</keyword>
<evidence type="ECO:0000256" key="1">
    <source>
        <dbReference type="SAM" id="Phobius"/>
    </source>
</evidence>
<dbReference type="PROSITE" id="PS50125">
    <property type="entry name" value="GUANYLATE_CYCLASE_2"/>
    <property type="match status" value="1"/>
</dbReference>
<dbReference type="EMBL" id="CYPS01000032">
    <property type="protein sequence ID" value="CUH42895.1"/>
    <property type="molecule type" value="Genomic_DNA"/>
</dbReference>
<dbReference type="AlphaFoldDB" id="A0A0P1E3I0"/>
<evidence type="ECO:0000313" key="3">
    <source>
        <dbReference type="EMBL" id="CUH42895.1"/>
    </source>
</evidence>
<dbReference type="SUPFAM" id="SSF48452">
    <property type="entry name" value="TPR-like"/>
    <property type="match status" value="1"/>
</dbReference>
<keyword evidence="1" id="KW-0812">Transmembrane</keyword>
<name>A0A0P1E3I0_9RHOB</name>
<dbReference type="PANTHER" id="PTHR43081:SF19">
    <property type="entry name" value="PH-SENSITIVE ADENYLATE CYCLASE RV1264"/>
    <property type="match status" value="1"/>
</dbReference>
<dbReference type="PANTHER" id="PTHR43081">
    <property type="entry name" value="ADENYLATE CYCLASE, TERMINAL-DIFFERENTIATION SPECIFIC-RELATED"/>
    <property type="match status" value="1"/>
</dbReference>
<gene>
    <name evidence="3" type="ORF">RUM4293_01784</name>
</gene>